<evidence type="ECO:0000256" key="4">
    <source>
        <dbReference type="ARBA" id="ARBA00020963"/>
    </source>
</evidence>
<dbReference type="eggNOG" id="COG3193">
    <property type="taxonomic scope" value="Bacteria"/>
</dbReference>
<comment type="similarity">
    <text evidence="2">Belongs to the Cob(I)alamin adenosyltransferase family.</text>
</comment>
<keyword evidence="7" id="KW-0547">Nucleotide-binding</keyword>
<protein>
    <recommendedName>
        <fullName evidence="4">Corrinoid adenosyltransferase</fullName>
        <ecNumber evidence="3">2.5.1.17</ecNumber>
    </recommendedName>
    <alternativeName>
        <fullName evidence="9">Cob(II)alamin adenosyltransferase</fullName>
    </alternativeName>
    <alternativeName>
        <fullName evidence="11">Cob(II)yrinic acid a,c-diamide adenosyltransferase</fullName>
    </alternativeName>
    <alternativeName>
        <fullName evidence="10">Cobinamide/cobalamin adenosyltransferase</fullName>
    </alternativeName>
</protein>
<dbReference type="InterPro" id="IPR009221">
    <property type="entry name" value="PduO"/>
</dbReference>
<dbReference type="InterPro" id="IPR005624">
    <property type="entry name" value="PduO/GlcC-like"/>
</dbReference>
<evidence type="ECO:0000313" key="16">
    <source>
        <dbReference type="Proteomes" id="UP000000272"/>
    </source>
</evidence>
<evidence type="ECO:0000313" key="15">
    <source>
        <dbReference type="EMBL" id="ADL07332.1"/>
    </source>
</evidence>
<evidence type="ECO:0000256" key="1">
    <source>
        <dbReference type="ARBA" id="ARBA00005121"/>
    </source>
</evidence>
<dbReference type="SUPFAM" id="SSF89028">
    <property type="entry name" value="Cobalamin adenosyltransferase-like"/>
    <property type="match status" value="1"/>
</dbReference>
<dbReference type="InterPro" id="IPR016030">
    <property type="entry name" value="CblAdoTrfase-like"/>
</dbReference>
<feature type="domain" description="Cobalamin adenosyltransferase-like" evidence="14">
    <location>
        <begin position="3"/>
        <end position="165"/>
    </location>
</feature>
<evidence type="ECO:0000256" key="12">
    <source>
        <dbReference type="ARBA" id="ARBA00048555"/>
    </source>
</evidence>
<accession>D9S1Q5</accession>
<evidence type="ECO:0000256" key="9">
    <source>
        <dbReference type="ARBA" id="ARBA00031529"/>
    </source>
</evidence>
<dbReference type="EC" id="2.5.1.17" evidence="3"/>
<sequence>MRIYSKTGDGGKTGLLGGGRVAKHNIRVEAYGTVDEAVAFIAFARCNARTQRTRDLLLKVEGELFKLAAELACPQPEEILKETISDDDVAWLERTIDEISGEISFKNDFVLPGPYASSSSLHMARTVVRRAERQVVGLSAQERIRPVILRYLNRLSDFLYILSLYEEMGEVIRRSVEELKDRLAGGEFCSAGKVGSMDLETSLKMIEKAEKKAKEIGRPVCVAVVDAGGGLVAFHRMDGALPVSAELAVNKAFTAVMLRMETSRLSKLARPEGELYGINTACGGRIVTFGGGIPVFYGKILAGGIGVSGGTVEEDEIIAKAGLAAVTNLGR</sequence>
<dbReference type="STRING" id="555079.Toce_0559"/>
<dbReference type="GO" id="GO:0005524">
    <property type="term" value="F:ATP binding"/>
    <property type="evidence" value="ECO:0007669"/>
    <property type="project" value="UniProtKB-KW"/>
</dbReference>
<dbReference type="EMBL" id="CP002131">
    <property type="protein sequence ID" value="ADL07332.1"/>
    <property type="molecule type" value="Genomic_DNA"/>
</dbReference>
<dbReference type="GO" id="GO:0008817">
    <property type="term" value="F:corrinoid adenosyltransferase activity"/>
    <property type="evidence" value="ECO:0007669"/>
    <property type="project" value="UniProtKB-EC"/>
</dbReference>
<dbReference type="Proteomes" id="UP000000272">
    <property type="component" value="Chromosome"/>
</dbReference>
<dbReference type="Gene3D" id="3.30.450.150">
    <property type="entry name" value="Haem-degrading domain"/>
    <property type="match status" value="1"/>
</dbReference>
<dbReference type="InterPro" id="IPR036451">
    <property type="entry name" value="CblAdoTrfase-like_sf"/>
</dbReference>
<evidence type="ECO:0000256" key="13">
    <source>
        <dbReference type="ARBA" id="ARBA00048692"/>
    </source>
</evidence>
<name>D9S1Q5_THEOJ</name>
<dbReference type="HOGENOM" id="CLU_068893_0_0_9"/>
<evidence type="ECO:0000256" key="6">
    <source>
        <dbReference type="ARBA" id="ARBA00022679"/>
    </source>
</evidence>
<keyword evidence="5" id="KW-0169">Cobalamin biosynthesis</keyword>
<dbReference type="eggNOG" id="COG2096">
    <property type="taxonomic scope" value="Bacteria"/>
</dbReference>
<keyword evidence="16" id="KW-1185">Reference proteome</keyword>
<dbReference type="PANTHER" id="PTHR12213">
    <property type="entry name" value="CORRINOID ADENOSYLTRANSFERASE"/>
    <property type="match status" value="1"/>
</dbReference>
<dbReference type="InterPro" id="IPR029499">
    <property type="entry name" value="PduO-typ"/>
</dbReference>
<evidence type="ECO:0000256" key="7">
    <source>
        <dbReference type="ARBA" id="ARBA00022741"/>
    </source>
</evidence>
<dbReference type="PIRSF" id="PIRSF036411">
    <property type="entry name" value="ATR_PduO"/>
    <property type="match status" value="1"/>
</dbReference>
<proteinExistence type="inferred from homology"/>
<dbReference type="RefSeq" id="WP_013275381.1">
    <property type="nucleotide sequence ID" value="NC_014377.1"/>
</dbReference>
<dbReference type="SUPFAM" id="SSF143744">
    <property type="entry name" value="GlcG-like"/>
    <property type="match status" value="1"/>
</dbReference>
<keyword evidence="6 15" id="KW-0808">Transferase</keyword>
<comment type="catalytic activity">
    <reaction evidence="13">
        <text>2 cob(II)alamin + reduced [electron-transfer flavoprotein] + 2 ATP = 2 adenosylcob(III)alamin + 2 triphosphate + oxidized [electron-transfer flavoprotein] + 3 H(+)</text>
        <dbReference type="Rhea" id="RHEA:28671"/>
        <dbReference type="Rhea" id="RHEA-COMP:10685"/>
        <dbReference type="Rhea" id="RHEA-COMP:10686"/>
        <dbReference type="ChEBI" id="CHEBI:15378"/>
        <dbReference type="ChEBI" id="CHEBI:16304"/>
        <dbReference type="ChEBI" id="CHEBI:18036"/>
        <dbReference type="ChEBI" id="CHEBI:18408"/>
        <dbReference type="ChEBI" id="CHEBI:30616"/>
        <dbReference type="ChEBI" id="CHEBI:57692"/>
        <dbReference type="ChEBI" id="CHEBI:58307"/>
        <dbReference type="EC" id="2.5.1.17"/>
    </reaction>
</comment>
<dbReference type="Pfam" id="PF01923">
    <property type="entry name" value="Cob_adeno_trans"/>
    <property type="match status" value="1"/>
</dbReference>
<comment type="catalytic activity">
    <reaction evidence="12">
        <text>2 cob(II)yrinate a,c diamide + reduced [electron-transfer flavoprotein] + 2 ATP = 2 adenosylcob(III)yrinate a,c-diamide + 2 triphosphate + oxidized [electron-transfer flavoprotein] + 3 H(+)</text>
        <dbReference type="Rhea" id="RHEA:11528"/>
        <dbReference type="Rhea" id="RHEA-COMP:10685"/>
        <dbReference type="Rhea" id="RHEA-COMP:10686"/>
        <dbReference type="ChEBI" id="CHEBI:15378"/>
        <dbReference type="ChEBI" id="CHEBI:18036"/>
        <dbReference type="ChEBI" id="CHEBI:30616"/>
        <dbReference type="ChEBI" id="CHEBI:57692"/>
        <dbReference type="ChEBI" id="CHEBI:58307"/>
        <dbReference type="ChEBI" id="CHEBI:58503"/>
        <dbReference type="ChEBI" id="CHEBI:58537"/>
        <dbReference type="EC" id="2.5.1.17"/>
    </reaction>
</comment>
<gene>
    <name evidence="15" type="ordered locus">Toce_0559</name>
</gene>
<dbReference type="AlphaFoldDB" id="D9S1Q5"/>
<evidence type="ECO:0000256" key="3">
    <source>
        <dbReference type="ARBA" id="ARBA00012454"/>
    </source>
</evidence>
<evidence type="ECO:0000256" key="10">
    <source>
        <dbReference type="ARBA" id="ARBA00033334"/>
    </source>
</evidence>
<dbReference type="NCBIfam" id="TIGR00636">
    <property type="entry name" value="PduO_Nterm"/>
    <property type="match status" value="1"/>
</dbReference>
<reference evidence="15 16" key="1">
    <citation type="journal article" date="2010" name="Stand. Genomic Sci.">
        <title>Complete genome sequence of Thermosediminibacter oceani type strain (JW/IW-1228P).</title>
        <authorList>
            <person name="Pitluck S."/>
            <person name="Yasawong M."/>
            <person name="Munk C."/>
            <person name="Nolan M."/>
            <person name="Lapidus A."/>
            <person name="Lucas S."/>
            <person name="Glavina Del Rio T."/>
            <person name="Tice H."/>
            <person name="Cheng J.F."/>
            <person name="Bruce D."/>
            <person name="Detter C."/>
            <person name="Tapia R."/>
            <person name="Han C."/>
            <person name="Goodwin L."/>
            <person name="Liolios K."/>
            <person name="Ivanova N."/>
            <person name="Mavromatis K."/>
            <person name="Mikhailova N."/>
            <person name="Pati A."/>
            <person name="Chen A."/>
            <person name="Palaniappan K."/>
            <person name="Land M."/>
            <person name="Hauser L."/>
            <person name="Chang Y.J."/>
            <person name="Jeffries C.D."/>
            <person name="Rohde M."/>
            <person name="Spring S."/>
            <person name="Sikorski J."/>
            <person name="Goker M."/>
            <person name="Woyke T."/>
            <person name="Bristow J."/>
            <person name="Eisen J.A."/>
            <person name="Markowitz V."/>
            <person name="Hugenholtz P."/>
            <person name="Kyrpides N.C."/>
            <person name="Klenk H.P."/>
        </authorList>
    </citation>
    <scope>NUCLEOTIDE SEQUENCE [LARGE SCALE GENOMIC DNA]</scope>
    <source>
        <strain evidence="16">ATCC BAA-1034 / DSM 16646 / JW/IW-1228P</strain>
    </source>
</reference>
<evidence type="ECO:0000259" key="14">
    <source>
        <dbReference type="Pfam" id="PF01923"/>
    </source>
</evidence>
<dbReference type="GO" id="GO:0009236">
    <property type="term" value="P:cobalamin biosynthetic process"/>
    <property type="evidence" value="ECO:0007669"/>
    <property type="project" value="UniProtKB-KW"/>
</dbReference>
<dbReference type="PANTHER" id="PTHR12213:SF0">
    <property type="entry name" value="CORRINOID ADENOSYLTRANSFERASE MMAB"/>
    <property type="match status" value="1"/>
</dbReference>
<dbReference type="KEGG" id="toc:Toce_0559"/>
<keyword evidence="8" id="KW-0067">ATP-binding</keyword>
<evidence type="ECO:0000256" key="5">
    <source>
        <dbReference type="ARBA" id="ARBA00022573"/>
    </source>
</evidence>
<evidence type="ECO:0000256" key="2">
    <source>
        <dbReference type="ARBA" id="ARBA00007487"/>
    </source>
</evidence>
<evidence type="ECO:0000256" key="11">
    <source>
        <dbReference type="ARBA" id="ARBA00033354"/>
    </source>
</evidence>
<evidence type="ECO:0000256" key="8">
    <source>
        <dbReference type="ARBA" id="ARBA00022840"/>
    </source>
</evidence>
<dbReference type="InterPro" id="IPR038084">
    <property type="entry name" value="PduO/GlcC-like_sf"/>
</dbReference>
<dbReference type="Pfam" id="PF03928">
    <property type="entry name" value="HbpS-like"/>
    <property type="match status" value="1"/>
</dbReference>
<organism evidence="15 16">
    <name type="scientific">Thermosediminibacter oceani (strain ATCC BAA-1034 / DSM 16646 / JW/IW-1228P)</name>
    <dbReference type="NCBI Taxonomy" id="555079"/>
    <lineage>
        <taxon>Bacteria</taxon>
        <taxon>Bacillati</taxon>
        <taxon>Bacillota</taxon>
        <taxon>Clostridia</taxon>
        <taxon>Thermosediminibacterales</taxon>
        <taxon>Thermosediminibacteraceae</taxon>
        <taxon>Thermosediminibacter</taxon>
    </lineage>
</organism>
<dbReference type="Gene3D" id="1.20.1200.10">
    <property type="entry name" value="Cobalamin adenosyltransferase-like"/>
    <property type="match status" value="1"/>
</dbReference>
<comment type="pathway">
    <text evidence="1">Cofactor biosynthesis; adenosylcobalamin biosynthesis; adenosylcobalamin from cob(II)yrinate a,c-diamide: step 2/7.</text>
</comment>